<dbReference type="EMBL" id="RWGY01000002">
    <property type="protein sequence ID" value="TVU51353.1"/>
    <property type="molecule type" value="Genomic_DNA"/>
</dbReference>
<dbReference type="PROSITE" id="PS01031">
    <property type="entry name" value="SHSP"/>
    <property type="match status" value="1"/>
</dbReference>
<evidence type="ECO:0000313" key="6">
    <source>
        <dbReference type="EMBL" id="TVU51353.1"/>
    </source>
</evidence>
<dbReference type="Gene3D" id="2.60.40.790">
    <property type="match status" value="1"/>
</dbReference>
<comment type="caution">
    <text evidence="6">The sequence shown here is derived from an EMBL/GenBank/DDBJ whole genome shotgun (WGS) entry which is preliminary data.</text>
</comment>
<accession>A0A5J9WTC3</accession>
<feature type="compositionally biased region" description="Low complexity" evidence="4">
    <location>
        <begin position="378"/>
        <end position="389"/>
    </location>
</feature>
<dbReference type="Pfam" id="PF00011">
    <property type="entry name" value="HSP20"/>
    <property type="match status" value="1"/>
</dbReference>
<evidence type="ECO:0000256" key="1">
    <source>
        <dbReference type="ARBA" id="ARBA00023016"/>
    </source>
</evidence>
<evidence type="ECO:0000256" key="2">
    <source>
        <dbReference type="PROSITE-ProRule" id="PRU00285"/>
    </source>
</evidence>
<dbReference type="FunFam" id="2.60.40.790:FF:000009">
    <property type="entry name" value="17.6 kDa class I heat shock protein-like"/>
    <property type="match status" value="1"/>
</dbReference>
<feature type="compositionally biased region" description="Low complexity" evidence="4">
    <location>
        <begin position="326"/>
        <end position="338"/>
    </location>
</feature>
<feature type="domain" description="SHSP" evidence="5">
    <location>
        <begin position="48"/>
        <end position="162"/>
    </location>
</feature>
<feature type="compositionally biased region" description="Low complexity" evidence="4">
    <location>
        <begin position="397"/>
        <end position="408"/>
    </location>
</feature>
<sequence>MSLVRRSNVLDPFMGSAAFDPFSMDLWDPFSTMFGGGRSLVPTSTDADTTAFVNARMDWRETPEAHVFKADLPGVRKEEVKVEVEDGNVLVISGQRAREKEDVGGTWHRVERSSGSFLRRFRLPDNAMVDQVRAGLENGVLTVTVPKVDAAKRPALKSIQISGIYTRPCRLRRSAAKPPRLPRNPPSPDPPGPRAPPFASPTRVVASRPRRRAAASRETTRRPRDAPCWPPPPSHDAVAAPETRPAGRRLPRPTRLPLPRAMLSLADASRARRRTSPLPRAAPMAAPARGLCWPVKSSGLPPPSPAARTPQTPAARTAPPAPSPPRAASSRPACRPQPAAHPPCARSLPRARQLRTAAMRALPPRPPAARTQRRRAPARPLRCAPSRCARPPRARPPRALSAAAQRRG</sequence>
<evidence type="ECO:0000313" key="7">
    <source>
        <dbReference type="Proteomes" id="UP000324897"/>
    </source>
</evidence>
<dbReference type="OrthoDB" id="5511210at2759"/>
<reference evidence="6 7" key="1">
    <citation type="journal article" date="2019" name="Sci. Rep.">
        <title>A high-quality genome of Eragrostis curvula grass provides insights into Poaceae evolution and supports new strategies to enhance forage quality.</title>
        <authorList>
            <person name="Carballo J."/>
            <person name="Santos B.A.C.M."/>
            <person name="Zappacosta D."/>
            <person name="Garbus I."/>
            <person name="Selva J.P."/>
            <person name="Gallo C.A."/>
            <person name="Diaz A."/>
            <person name="Albertini E."/>
            <person name="Caccamo M."/>
            <person name="Echenique V."/>
        </authorList>
    </citation>
    <scope>NUCLEOTIDE SEQUENCE [LARGE SCALE GENOMIC DNA]</scope>
    <source>
        <strain evidence="7">cv. Victoria</strain>
        <tissue evidence="6">Leaf</tissue>
    </source>
</reference>
<dbReference type="CDD" id="cd06472">
    <property type="entry name" value="ACD_ScHsp26_like"/>
    <property type="match status" value="1"/>
</dbReference>
<dbReference type="Proteomes" id="UP000324897">
    <property type="component" value="Chromosome 6"/>
</dbReference>
<protein>
    <recommendedName>
        <fullName evidence="5">SHSP domain-containing protein</fullName>
    </recommendedName>
</protein>
<proteinExistence type="inferred from homology"/>
<dbReference type="Gramene" id="TVU51353">
    <property type="protein sequence ID" value="TVU51353"/>
    <property type="gene ID" value="EJB05_02776"/>
</dbReference>
<feature type="compositionally biased region" description="Pro residues" evidence="4">
    <location>
        <begin position="179"/>
        <end position="199"/>
    </location>
</feature>
<dbReference type="InterPro" id="IPR031107">
    <property type="entry name" value="Small_HSP"/>
</dbReference>
<gene>
    <name evidence="6" type="ORF">EJB05_02776</name>
</gene>
<keyword evidence="1" id="KW-0346">Stress response</keyword>
<organism evidence="6 7">
    <name type="scientific">Eragrostis curvula</name>
    <name type="common">weeping love grass</name>
    <dbReference type="NCBI Taxonomy" id="38414"/>
    <lineage>
        <taxon>Eukaryota</taxon>
        <taxon>Viridiplantae</taxon>
        <taxon>Streptophyta</taxon>
        <taxon>Embryophyta</taxon>
        <taxon>Tracheophyta</taxon>
        <taxon>Spermatophyta</taxon>
        <taxon>Magnoliopsida</taxon>
        <taxon>Liliopsida</taxon>
        <taxon>Poales</taxon>
        <taxon>Poaceae</taxon>
        <taxon>PACMAD clade</taxon>
        <taxon>Chloridoideae</taxon>
        <taxon>Eragrostideae</taxon>
        <taxon>Eragrostidinae</taxon>
        <taxon>Eragrostis</taxon>
    </lineage>
</organism>
<keyword evidence="7" id="KW-1185">Reference proteome</keyword>
<comment type="similarity">
    <text evidence="2 3">Belongs to the small heat shock protein (HSP20) family.</text>
</comment>
<evidence type="ECO:0000256" key="3">
    <source>
        <dbReference type="RuleBase" id="RU003616"/>
    </source>
</evidence>
<feature type="region of interest" description="Disordered" evidence="4">
    <location>
        <begin position="293"/>
        <end position="408"/>
    </location>
</feature>
<evidence type="ECO:0000259" key="5">
    <source>
        <dbReference type="PROSITE" id="PS01031"/>
    </source>
</evidence>
<dbReference type="InterPro" id="IPR002068">
    <property type="entry name" value="A-crystallin/Hsp20_dom"/>
</dbReference>
<dbReference type="AlphaFoldDB" id="A0A5J9WTC3"/>
<feature type="non-terminal residue" evidence="6">
    <location>
        <position position="1"/>
    </location>
</feature>
<name>A0A5J9WTC3_9POAL</name>
<evidence type="ECO:0000256" key="4">
    <source>
        <dbReference type="SAM" id="MobiDB-lite"/>
    </source>
</evidence>
<feature type="region of interest" description="Disordered" evidence="4">
    <location>
        <begin position="170"/>
        <end position="260"/>
    </location>
</feature>
<dbReference type="SUPFAM" id="SSF49764">
    <property type="entry name" value="HSP20-like chaperones"/>
    <property type="match status" value="1"/>
</dbReference>
<feature type="compositionally biased region" description="Low complexity" evidence="4">
    <location>
        <begin position="306"/>
        <end position="318"/>
    </location>
</feature>
<dbReference type="InterPro" id="IPR008978">
    <property type="entry name" value="HSP20-like_chaperone"/>
</dbReference>
<dbReference type="PANTHER" id="PTHR11527">
    <property type="entry name" value="HEAT-SHOCK PROTEIN 20 FAMILY MEMBER"/>
    <property type="match status" value="1"/>
</dbReference>